<dbReference type="AlphaFoldDB" id="A0A1B1A522"/>
<dbReference type="InterPro" id="IPR036291">
    <property type="entry name" value="NAD(P)-bd_dom_sf"/>
</dbReference>
<reference evidence="4 5" key="1">
    <citation type="journal article" date="2016" name="ISME J.">
        <title>Global occurrence and heterogeneity of the Roseobacter-clade species Ruegeria mobilis.</title>
        <authorList>
            <person name="Sonnenschein E."/>
            <person name="Gram L."/>
        </authorList>
    </citation>
    <scope>NUCLEOTIDE SEQUENCE [LARGE SCALE GENOMIC DNA]</scope>
    <source>
        <strain evidence="4 5">F1926</strain>
    </source>
</reference>
<dbReference type="GeneID" id="28250740"/>
<dbReference type="KEGG" id="rmb:K529_012860"/>
<evidence type="ECO:0000259" key="3">
    <source>
        <dbReference type="Pfam" id="PF16653"/>
    </source>
</evidence>
<dbReference type="Gene3D" id="3.40.50.720">
    <property type="entry name" value="NAD(P)-binding Rossmann-like Domain"/>
    <property type="match status" value="1"/>
</dbReference>
<dbReference type="SUPFAM" id="SSF51735">
    <property type="entry name" value="NAD(P)-binding Rossmann-fold domains"/>
    <property type="match status" value="1"/>
</dbReference>
<sequence>MQWNICVVGAGKIGQAIATFLKTSANYQVTLADHDLNALSAVADLGVPTRQIDAKDPADLAKGLQGFDAVISAAPFFLTPMIAEAAKTAGAHYFDLTEDVAATEAVRKLAEGSKTVFMPQSGLAPGFVGIAGASLAAEFDELDSLHMRVGALPKFPTNALKYNLTWSTDGLINEYCNPCDAIVNGARTKTAPLEDYERLSLDGVEYECFNTSGGLGTLPETLDGKARAVSYRSIRYPGHCDILKMLLHDLGLERRRDLMKEIFESALPRTDQDVVLVYCTARGRINGELREKSLINKSYSRQIGGKTWSAIQVTTTAGVLGVVDLVRQGVLPTSGFVRQEQVNLQAFLETEFGQLYRAGDIDHMTDTTKLAAE</sequence>
<gene>
    <name evidence="4" type="ORF">K529_012860</name>
</gene>
<dbReference type="Gene3D" id="3.30.360.10">
    <property type="entry name" value="Dihydrodipicolinate Reductase, domain 2"/>
    <property type="match status" value="1"/>
</dbReference>
<feature type="domain" description="Saccharopine dehydrogenase NADP binding" evidence="2">
    <location>
        <begin position="5"/>
        <end position="111"/>
    </location>
</feature>
<dbReference type="PANTHER" id="PTHR11133:SF22">
    <property type="entry name" value="ALPHA-AMINOADIPIC SEMIALDEHYDE SYNTHASE, MITOCHONDRIAL"/>
    <property type="match status" value="1"/>
</dbReference>
<keyword evidence="1" id="KW-0560">Oxidoreductase</keyword>
<protein>
    <submittedName>
        <fullName evidence="4">Saccharopine dehydrogenase</fullName>
    </submittedName>
</protein>
<dbReference type="EMBL" id="CP015230">
    <property type="protein sequence ID" value="ANP41662.1"/>
    <property type="molecule type" value="Genomic_DNA"/>
</dbReference>
<dbReference type="Pfam" id="PF16653">
    <property type="entry name" value="Sacchrp_dh_C"/>
    <property type="match status" value="1"/>
</dbReference>
<evidence type="ECO:0000313" key="4">
    <source>
        <dbReference type="EMBL" id="ANP41662.1"/>
    </source>
</evidence>
<dbReference type="GO" id="GO:0016491">
    <property type="term" value="F:oxidoreductase activity"/>
    <property type="evidence" value="ECO:0007669"/>
    <property type="project" value="UniProtKB-KW"/>
</dbReference>
<name>A0A1B1A522_9RHOB</name>
<dbReference type="InterPro" id="IPR051168">
    <property type="entry name" value="AASS"/>
</dbReference>
<evidence type="ECO:0000313" key="5">
    <source>
        <dbReference type="Proteomes" id="UP000013243"/>
    </source>
</evidence>
<dbReference type="Proteomes" id="UP000013243">
    <property type="component" value="Chromosome"/>
</dbReference>
<dbReference type="Pfam" id="PF03435">
    <property type="entry name" value="Sacchrp_dh_NADP"/>
    <property type="match status" value="1"/>
</dbReference>
<feature type="domain" description="Saccharopine dehydrogenase-like C-terminal" evidence="3">
    <location>
        <begin position="122"/>
        <end position="342"/>
    </location>
</feature>
<evidence type="ECO:0000256" key="1">
    <source>
        <dbReference type="ARBA" id="ARBA00023002"/>
    </source>
</evidence>
<accession>A0A1B1A522</accession>
<proteinExistence type="predicted"/>
<evidence type="ECO:0000259" key="2">
    <source>
        <dbReference type="Pfam" id="PF03435"/>
    </source>
</evidence>
<organism evidence="4 5">
    <name type="scientific">Tritonibacter mobilis F1926</name>
    <dbReference type="NCBI Taxonomy" id="1265309"/>
    <lineage>
        <taxon>Bacteria</taxon>
        <taxon>Pseudomonadati</taxon>
        <taxon>Pseudomonadota</taxon>
        <taxon>Alphaproteobacteria</taxon>
        <taxon>Rhodobacterales</taxon>
        <taxon>Paracoccaceae</taxon>
        <taxon>Tritonibacter</taxon>
    </lineage>
</organism>
<dbReference type="PANTHER" id="PTHR11133">
    <property type="entry name" value="SACCHAROPINE DEHYDROGENASE"/>
    <property type="match status" value="1"/>
</dbReference>
<dbReference type="STRING" id="1265309.K529_012860"/>
<dbReference type="SUPFAM" id="SSF55347">
    <property type="entry name" value="Glyceraldehyde-3-phosphate dehydrogenase-like, C-terminal domain"/>
    <property type="match status" value="1"/>
</dbReference>
<dbReference type="RefSeq" id="WP_005637688.1">
    <property type="nucleotide sequence ID" value="NZ_CP015230.1"/>
</dbReference>
<dbReference type="InterPro" id="IPR032095">
    <property type="entry name" value="Sacchrp_dh-like_C"/>
</dbReference>
<dbReference type="OrthoDB" id="9769367at2"/>
<dbReference type="InterPro" id="IPR005097">
    <property type="entry name" value="Sacchrp_dh_NADP-bd"/>
</dbReference>